<dbReference type="InParanoid" id="A0A067N8C1"/>
<protein>
    <submittedName>
        <fullName evidence="2">Uncharacterized protein</fullName>
    </submittedName>
</protein>
<accession>A0A067N8C1</accession>
<gene>
    <name evidence="2" type="ORF">PLEOSDRAFT_161915</name>
</gene>
<dbReference type="Proteomes" id="UP000027073">
    <property type="component" value="Unassembled WGS sequence"/>
</dbReference>
<dbReference type="AlphaFoldDB" id="A0A067N8C1"/>
<proteinExistence type="predicted"/>
<dbReference type="EMBL" id="KL198012">
    <property type="protein sequence ID" value="KDQ24104.1"/>
    <property type="molecule type" value="Genomic_DNA"/>
</dbReference>
<dbReference type="HOGENOM" id="CLU_1332417_0_0_1"/>
<sequence length="206" mass="22513">MSDRADTTPTRKRARTESNNVIPPSSLHRATFTAIRRGGGTRDMPYAEWRRTCVELLGDMVDGARRTLSWTDDGDAVAEVLDVVQALKNTLHEVDSMVSVDDDIFMSQPSVPAPTQDKGFDTFKSEFKQLFHSLEANLSSRISNVERRLGSSPLCSPQLTALPTRGSKPPPRRIRVGGEIGPFQPTEAKPAAGCSVNSLHPTHTAS</sequence>
<name>A0A067N8C1_PLEO1</name>
<reference evidence="3" key="1">
    <citation type="journal article" date="2014" name="Proc. Natl. Acad. Sci. U.S.A.">
        <title>Extensive sampling of basidiomycete genomes demonstrates inadequacy of the white-rot/brown-rot paradigm for wood decay fungi.</title>
        <authorList>
            <person name="Riley R."/>
            <person name="Salamov A.A."/>
            <person name="Brown D.W."/>
            <person name="Nagy L.G."/>
            <person name="Floudas D."/>
            <person name="Held B.W."/>
            <person name="Levasseur A."/>
            <person name="Lombard V."/>
            <person name="Morin E."/>
            <person name="Otillar R."/>
            <person name="Lindquist E.A."/>
            <person name="Sun H."/>
            <person name="LaButti K.M."/>
            <person name="Schmutz J."/>
            <person name="Jabbour D."/>
            <person name="Luo H."/>
            <person name="Baker S.E."/>
            <person name="Pisabarro A.G."/>
            <person name="Walton J.D."/>
            <person name="Blanchette R.A."/>
            <person name="Henrissat B."/>
            <person name="Martin F."/>
            <person name="Cullen D."/>
            <person name="Hibbett D.S."/>
            <person name="Grigoriev I.V."/>
        </authorList>
    </citation>
    <scope>NUCLEOTIDE SEQUENCE [LARGE SCALE GENOMIC DNA]</scope>
    <source>
        <strain evidence="3">PC15</strain>
    </source>
</reference>
<feature type="region of interest" description="Disordered" evidence="1">
    <location>
        <begin position="1"/>
        <end position="24"/>
    </location>
</feature>
<feature type="compositionally biased region" description="Polar residues" evidence="1">
    <location>
        <begin position="195"/>
        <end position="206"/>
    </location>
</feature>
<organism evidence="2 3">
    <name type="scientific">Pleurotus ostreatus (strain PC15)</name>
    <name type="common">Oyster mushroom</name>
    <dbReference type="NCBI Taxonomy" id="1137138"/>
    <lineage>
        <taxon>Eukaryota</taxon>
        <taxon>Fungi</taxon>
        <taxon>Dikarya</taxon>
        <taxon>Basidiomycota</taxon>
        <taxon>Agaricomycotina</taxon>
        <taxon>Agaricomycetes</taxon>
        <taxon>Agaricomycetidae</taxon>
        <taxon>Agaricales</taxon>
        <taxon>Pleurotineae</taxon>
        <taxon>Pleurotaceae</taxon>
        <taxon>Pleurotus</taxon>
    </lineage>
</organism>
<evidence type="ECO:0000313" key="2">
    <source>
        <dbReference type="EMBL" id="KDQ24104.1"/>
    </source>
</evidence>
<evidence type="ECO:0000313" key="3">
    <source>
        <dbReference type="Proteomes" id="UP000027073"/>
    </source>
</evidence>
<dbReference type="VEuPathDB" id="FungiDB:PLEOSDRAFT_161915"/>
<feature type="region of interest" description="Disordered" evidence="1">
    <location>
        <begin position="149"/>
        <end position="206"/>
    </location>
</feature>
<evidence type="ECO:0000256" key="1">
    <source>
        <dbReference type="SAM" id="MobiDB-lite"/>
    </source>
</evidence>